<evidence type="ECO:0000313" key="1">
    <source>
        <dbReference type="EMBL" id="SCY36620.1"/>
    </source>
</evidence>
<gene>
    <name evidence="1" type="ORF">SAMN05661077_1896</name>
</gene>
<protein>
    <submittedName>
        <fullName evidence="1">Uncharacterized protein</fullName>
    </submittedName>
</protein>
<organism evidence="1 2">
    <name type="scientific">Thiohalorhabdus denitrificans</name>
    <dbReference type="NCBI Taxonomy" id="381306"/>
    <lineage>
        <taxon>Bacteria</taxon>
        <taxon>Pseudomonadati</taxon>
        <taxon>Pseudomonadota</taxon>
        <taxon>Gammaproteobacteria</taxon>
        <taxon>Thiohalorhabdales</taxon>
        <taxon>Thiohalorhabdaceae</taxon>
        <taxon>Thiohalorhabdus</taxon>
    </lineage>
</organism>
<evidence type="ECO:0000313" key="2">
    <source>
        <dbReference type="Proteomes" id="UP000183104"/>
    </source>
</evidence>
<dbReference type="AlphaFoldDB" id="A0A1G5FCL1"/>
<accession>A0A1G5FCL1</accession>
<sequence>MSDEQATVAERFERSDEALRDWERRINAGEEVDVWDTTNAGIGIIKDLIKAYLEVLDRDWEGTEDDLLALWKVAVKKNPSLNTIRDNCRELIYYYNCVDMDRRDALPENAHKQAVRTARHVYLYLRTRAEEAGALEKYQGLGAG</sequence>
<dbReference type="EMBL" id="FMUN01000005">
    <property type="protein sequence ID" value="SCY36620.1"/>
    <property type="molecule type" value="Genomic_DNA"/>
</dbReference>
<keyword evidence="2" id="KW-1185">Reference proteome</keyword>
<reference evidence="2" key="1">
    <citation type="submission" date="2016-10" db="EMBL/GenBank/DDBJ databases">
        <authorList>
            <person name="Varghese N."/>
        </authorList>
    </citation>
    <scope>NUCLEOTIDE SEQUENCE [LARGE SCALE GENOMIC DNA]</scope>
    <source>
        <strain evidence="2">HL 19</strain>
    </source>
</reference>
<dbReference type="OrthoDB" id="8561164at2"/>
<proteinExistence type="predicted"/>
<dbReference type="RefSeq" id="WP_054965405.1">
    <property type="nucleotide sequence ID" value="NZ_FMUN01000005.1"/>
</dbReference>
<dbReference type="Proteomes" id="UP000183104">
    <property type="component" value="Unassembled WGS sequence"/>
</dbReference>
<name>A0A1G5FCL1_9GAMM</name>